<protein>
    <submittedName>
        <fullName evidence="1">Uncharacterized protein</fullName>
    </submittedName>
</protein>
<evidence type="ECO:0000313" key="2">
    <source>
        <dbReference type="Proteomes" id="UP000317178"/>
    </source>
</evidence>
<name>A0A518CPK2_9PLAN</name>
<dbReference type="InterPro" id="IPR035903">
    <property type="entry name" value="HesB-like_dom_sf"/>
</dbReference>
<dbReference type="EMBL" id="CP036281">
    <property type="protein sequence ID" value="QDU81150.1"/>
    <property type="molecule type" value="Genomic_DNA"/>
</dbReference>
<dbReference type="AlphaFoldDB" id="A0A518CPK2"/>
<dbReference type="Proteomes" id="UP000317178">
    <property type="component" value="Chromosome"/>
</dbReference>
<keyword evidence="2" id="KW-1185">Reference proteome</keyword>
<sequence>MLKITPDAWNRLVEIQSTRPDLKAVRLRIVNGLLKCHKGRQKDGDQVIVVRDRPTILMSPQVAESLQDCSLDVHRTDQGARLRLKKFTDF</sequence>
<gene>
    <name evidence="1" type="ORF">Pla110_28870</name>
</gene>
<accession>A0A518CPK2</accession>
<proteinExistence type="predicted"/>
<evidence type="ECO:0000313" key="1">
    <source>
        <dbReference type="EMBL" id="QDU81150.1"/>
    </source>
</evidence>
<dbReference type="KEGG" id="plon:Pla110_28870"/>
<dbReference type="SUPFAM" id="SSF89360">
    <property type="entry name" value="HesB-like domain"/>
    <property type="match status" value="1"/>
</dbReference>
<dbReference type="RefSeq" id="WP_144996358.1">
    <property type="nucleotide sequence ID" value="NZ_CP036281.1"/>
</dbReference>
<reference evidence="1 2" key="1">
    <citation type="submission" date="2019-02" db="EMBL/GenBank/DDBJ databases">
        <title>Deep-cultivation of Planctomycetes and their phenomic and genomic characterization uncovers novel biology.</title>
        <authorList>
            <person name="Wiegand S."/>
            <person name="Jogler M."/>
            <person name="Boedeker C."/>
            <person name="Pinto D."/>
            <person name="Vollmers J."/>
            <person name="Rivas-Marin E."/>
            <person name="Kohn T."/>
            <person name="Peeters S.H."/>
            <person name="Heuer A."/>
            <person name="Rast P."/>
            <person name="Oberbeckmann S."/>
            <person name="Bunk B."/>
            <person name="Jeske O."/>
            <person name="Meyerdierks A."/>
            <person name="Storesund J.E."/>
            <person name="Kallscheuer N."/>
            <person name="Luecker S."/>
            <person name="Lage O.M."/>
            <person name="Pohl T."/>
            <person name="Merkel B.J."/>
            <person name="Hornburger P."/>
            <person name="Mueller R.-W."/>
            <person name="Bruemmer F."/>
            <person name="Labrenz M."/>
            <person name="Spormann A.M."/>
            <person name="Op den Camp H."/>
            <person name="Overmann J."/>
            <person name="Amann R."/>
            <person name="Jetten M.S.M."/>
            <person name="Mascher T."/>
            <person name="Medema M.H."/>
            <person name="Devos D.P."/>
            <person name="Kaster A.-K."/>
            <person name="Ovreas L."/>
            <person name="Rohde M."/>
            <person name="Galperin M.Y."/>
            <person name="Jogler C."/>
        </authorList>
    </citation>
    <scope>NUCLEOTIDE SEQUENCE [LARGE SCALE GENOMIC DNA]</scope>
    <source>
        <strain evidence="1 2">Pla110</strain>
    </source>
</reference>
<dbReference type="OrthoDB" id="9907781at2"/>
<organism evidence="1 2">
    <name type="scientific">Polystyrenella longa</name>
    <dbReference type="NCBI Taxonomy" id="2528007"/>
    <lineage>
        <taxon>Bacteria</taxon>
        <taxon>Pseudomonadati</taxon>
        <taxon>Planctomycetota</taxon>
        <taxon>Planctomycetia</taxon>
        <taxon>Planctomycetales</taxon>
        <taxon>Planctomycetaceae</taxon>
        <taxon>Polystyrenella</taxon>
    </lineage>
</organism>